<evidence type="ECO:0000313" key="2">
    <source>
        <dbReference type="Proteomes" id="UP000675881"/>
    </source>
</evidence>
<sequence length="300" mass="33853">MGFENELCSQEPGLQILLVVGSRILDHRTVLSSLAGLRSEIARQSRSGERVWIEGYIERRGNSSLSPPTRKETSEQIPGIMNKCVCVCEEIRLFGTKWCERFDGIEKFIDLSESLVTACETIVIPHTVYTVTMKKEQIFTGGVLQQDRVTLSSVQGIVASILNFDILSFSEIVRGEECSKRTIIIPILDIVVSEMSTRLSEPSNHVMSLFNFYLTLSPKETTSSDLSNLIQKLGIYKEDLPRFESLEMELEMWKIRCENSIGKPIYLLFALNICDGDTFPNIYTLLRIVCTLTVTACDTE</sequence>
<proteinExistence type="predicted"/>
<dbReference type="Proteomes" id="UP000675881">
    <property type="component" value="Chromosome 8"/>
</dbReference>
<gene>
    <name evidence="1" type="ORF">LSAA_14429</name>
</gene>
<reference evidence="1" key="1">
    <citation type="submission" date="2021-02" db="EMBL/GenBank/DDBJ databases">
        <authorList>
            <person name="Bekaert M."/>
        </authorList>
    </citation>
    <scope>NUCLEOTIDE SEQUENCE</scope>
    <source>
        <strain evidence="1">IoA-00</strain>
    </source>
</reference>
<dbReference type="EMBL" id="HG994587">
    <property type="protein sequence ID" value="CAF3027610.1"/>
    <property type="molecule type" value="Genomic_DNA"/>
</dbReference>
<organism evidence="1 2">
    <name type="scientific">Lepeophtheirus salmonis</name>
    <name type="common">Salmon louse</name>
    <name type="synonym">Caligus salmonis</name>
    <dbReference type="NCBI Taxonomy" id="72036"/>
    <lineage>
        <taxon>Eukaryota</taxon>
        <taxon>Metazoa</taxon>
        <taxon>Ecdysozoa</taxon>
        <taxon>Arthropoda</taxon>
        <taxon>Crustacea</taxon>
        <taxon>Multicrustacea</taxon>
        <taxon>Hexanauplia</taxon>
        <taxon>Copepoda</taxon>
        <taxon>Siphonostomatoida</taxon>
        <taxon>Caligidae</taxon>
        <taxon>Lepeophtheirus</taxon>
    </lineage>
</organism>
<dbReference type="AlphaFoldDB" id="A0A7R8D4R7"/>
<accession>A0A7R8D4R7</accession>
<keyword evidence="2" id="KW-1185">Reference proteome</keyword>
<protein>
    <submittedName>
        <fullName evidence="1">(salmon louse) hypothetical protein</fullName>
    </submittedName>
</protein>
<evidence type="ECO:0000313" key="1">
    <source>
        <dbReference type="EMBL" id="CAF3027610.1"/>
    </source>
</evidence>
<name>A0A7R8D4R7_LEPSM</name>